<dbReference type="PANTHER" id="PTHR30055">
    <property type="entry name" value="HTH-TYPE TRANSCRIPTIONAL REGULATOR RUTR"/>
    <property type="match status" value="1"/>
</dbReference>
<dbReference type="Pfam" id="PF17935">
    <property type="entry name" value="TetR_C_27"/>
    <property type="match status" value="1"/>
</dbReference>
<proteinExistence type="predicted"/>
<dbReference type="SUPFAM" id="SSF46689">
    <property type="entry name" value="Homeodomain-like"/>
    <property type="match status" value="1"/>
</dbReference>
<dbReference type="Proteomes" id="UP000474757">
    <property type="component" value="Unassembled WGS sequence"/>
</dbReference>
<dbReference type="Pfam" id="PF00440">
    <property type="entry name" value="TetR_N"/>
    <property type="match status" value="1"/>
</dbReference>
<gene>
    <name evidence="6" type="ORF">GZA08_02985</name>
</gene>
<evidence type="ECO:0000256" key="2">
    <source>
        <dbReference type="ARBA" id="ARBA00023125"/>
    </source>
</evidence>
<dbReference type="EMBL" id="JAAGAB010000001">
    <property type="protein sequence ID" value="NDU99935.1"/>
    <property type="molecule type" value="Genomic_DNA"/>
</dbReference>
<keyword evidence="3" id="KW-0804">Transcription</keyword>
<accession>A0A6B2K0T9</accession>
<dbReference type="InterPro" id="IPR041478">
    <property type="entry name" value="TetR_C_27"/>
</dbReference>
<evidence type="ECO:0000256" key="1">
    <source>
        <dbReference type="ARBA" id="ARBA00023015"/>
    </source>
</evidence>
<dbReference type="PANTHER" id="PTHR30055:SF151">
    <property type="entry name" value="TRANSCRIPTIONAL REGULATORY PROTEIN"/>
    <property type="match status" value="1"/>
</dbReference>
<dbReference type="InterPro" id="IPR009057">
    <property type="entry name" value="Homeodomain-like_sf"/>
</dbReference>
<comment type="caution">
    <text evidence="6">The sequence shown here is derived from an EMBL/GenBank/DDBJ whole genome shotgun (WGS) entry which is preliminary data.</text>
</comment>
<keyword evidence="1" id="KW-0805">Transcription regulation</keyword>
<dbReference type="RefSeq" id="WP_163889826.1">
    <property type="nucleotide sequence ID" value="NZ_JAAFYS010000001.1"/>
</dbReference>
<name>A0A6B2K0T9_9RHOB</name>
<evidence type="ECO:0000256" key="4">
    <source>
        <dbReference type="PROSITE-ProRule" id="PRU00335"/>
    </source>
</evidence>
<reference evidence="6 7" key="1">
    <citation type="submission" date="2020-02" db="EMBL/GenBank/DDBJ databases">
        <title>Pseudoroseicyclus tamarix, sp. nov., isolated from offshore sediment of a Tamarix chinensis forest.</title>
        <authorList>
            <person name="Gai Y."/>
        </authorList>
    </citation>
    <scope>NUCLEOTIDE SEQUENCE [LARGE SCALE GENOMIC DNA]</scope>
    <source>
        <strain evidence="6 7">CLL3-39</strain>
    </source>
</reference>
<feature type="domain" description="HTH tetR-type" evidence="5">
    <location>
        <begin position="9"/>
        <end position="69"/>
    </location>
</feature>
<evidence type="ECO:0000256" key="3">
    <source>
        <dbReference type="ARBA" id="ARBA00023163"/>
    </source>
</evidence>
<dbReference type="GO" id="GO:0003700">
    <property type="term" value="F:DNA-binding transcription factor activity"/>
    <property type="evidence" value="ECO:0007669"/>
    <property type="project" value="TreeGrafter"/>
</dbReference>
<protein>
    <submittedName>
        <fullName evidence="6">TetR/AcrR family transcriptional regulator</fullName>
    </submittedName>
</protein>
<sequence>MPRTGMSAGELRETATDVAICRMRKVGYGKLRLTDVAAEMGLSHAALYAHFSSKSDLLDAVVRRWLAEKEATLGEVAAGPGPAEARIETWALTLHRISRERALRDPEPCQAYDFASAAARPVVTAHREALRAQLAGLLGEAGFDEDGAPLMLEALRAFQHPQLVARHIEEDREPMLRRIVSTLLAGLKAGAPVA</sequence>
<feature type="DNA-binding region" description="H-T-H motif" evidence="4">
    <location>
        <begin position="32"/>
        <end position="51"/>
    </location>
</feature>
<dbReference type="Gene3D" id="1.10.357.10">
    <property type="entry name" value="Tetracycline Repressor, domain 2"/>
    <property type="match status" value="1"/>
</dbReference>
<keyword evidence="2 4" id="KW-0238">DNA-binding</keyword>
<dbReference type="InterPro" id="IPR001647">
    <property type="entry name" value="HTH_TetR"/>
</dbReference>
<dbReference type="GO" id="GO:0000976">
    <property type="term" value="F:transcription cis-regulatory region binding"/>
    <property type="evidence" value="ECO:0007669"/>
    <property type="project" value="TreeGrafter"/>
</dbReference>
<dbReference type="InterPro" id="IPR050109">
    <property type="entry name" value="HTH-type_TetR-like_transc_reg"/>
</dbReference>
<evidence type="ECO:0000259" key="5">
    <source>
        <dbReference type="PROSITE" id="PS50977"/>
    </source>
</evidence>
<dbReference type="AlphaFoldDB" id="A0A6B2K0T9"/>
<dbReference type="PROSITE" id="PS50977">
    <property type="entry name" value="HTH_TETR_2"/>
    <property type="match status" value="1"/>
</dbReference>
<evidence type="ECO:0000313" key="7">
    <source>
        <dbReference type="Proteomes" id="UP000474757"/>
    </source>
</evidence>
<evidence type="ECO:0000313" key="6">
    <source>
        <dbReference type="EMBL" id="NDU99935.1"/>
    </source>
</evidence>
<keyword evidence="7" id="KW-1185">Reference proteome</keyword>
<organism evidence="6 7">
    <name type="scientific">Pseudoroseicyclus tamaricis</name>
    <dbReference type="NCBI Taxonomy" id="2705421"/>
    <lineage>
        <taxon>Bacteria</taxon>
        <taxon>Pseudomonadati</taxon>
        <taxon>Pseudomonadota</taxon>
        <taxon>Alphaproteobacteria</taxon>
        <taxon>Rhodobacterales</taxon>
        <taxon>Paracoccaceae</taxon>
        <taxon>Pseudoroseicyclus</taxon>
    </lineage>
</organism>